<feature type="domain" description="EamA" evidence="2">
    <location>
        <begin position="19"/>
        <end position="151"/>
    </location>
</feature>
<feature type="transmembrane region" description="Helical" evidence="1">
    <location>
        <begin position="272"/>
        <end position="290"/>
    </location>
</feature>
<name>A0A840N405_9BRAD</name>
<feature type="transmembrane region" description="Helical" evidence="1">
    <location>
        <begin position="247"/>
        <end position="266"/>
    </location>
</feature>
<dbReference type="InterPro" id="IPR000620">
    <property type="entry name" value="EamA_dom"/>
</dbReference>
<gene>
    <name evidence="3" type="ORF">HNQ36_003335</name>
</gene>
<reference evidence="3 4" key="1">
    <citation type="submission" date="2020-08" db="EMBL/GenBank/DDBJ databases">
        <title>Genomic Encyclopedia of Type Strains, Phase IV (KMG-IV): sequencing the most valuable type-strain genomes for metagenomic binning, comparative biology and taxonomic classification.</title>
        <authorList>
            <person name="Goeker M."/>
        </authorList>
    </citation>
    <scope>NUCLEOTIDE SEQUENCE [LARGE SCALE GENOMIC DNA]</scope>
    <source>
        <strain evidence="3 4">DSM 17498</strain>
    </source>
</reference>
<organism evidence="3 4">
    <name type="scientific">Afipia massiliensis</name>
    <dbReference type="NCBI Taxonomy" id="211460"/>
    <lineage>
        <taxon>Bacteria</taxon>
        <taxon>Pseudomonadati</taxon>
        <taxon>Pseudomonadota</taxon>
        <taxon>Alphaproteobacteria</taxon>
        <taxon>Hyphomicrobiales</taxon>
        <taxon>Nitrobacteraceae</taxon>
        <taxon>Afipia</taxon>
    </lineage>
</organism>
<dbReference type="PANTHER" id="PTHR22911">
    <property type="entry name" value="ACYL-MALONYL CONDENSING ENZYME-RELATED"/>
    <property type="match status" value="1"/>
</dbReference>
<feature type="transmembrane region" description="Helical" evidence="1">
    <location>
        <begin position="157"/>
        <end position="177"/>
    </location>
</feature>
<evidence type="ECO:0000313" key="3">
    <source>
        <dbReference type="EMBL" id="MBB5053344.1"/>
    </source>
</evidence>
<protein>
    <submittedName>
        <fullName evidence="3">Drug/metabolite transporter (DMT)-like permease</fullName>
    </submittedName>
</protein>
<dbReference type="PANTHER" id="PTHR22911:SF135">
    <property type="entry name" value="BLR4310 PROTEIN"/>
    <property type="match status" value="1"/>
</dbReference>
<comment type="caution">
    <text evidence="3">The sequence shown here is derived from an EMBL/GenBank/DDBJ whole genome shotgun (WGS) entry which is preliminary data.</text>
</comment>
<keyword evidence="1" id="KW-0812">Transmembrane</keyword>
<dbReference type="InterPro" id="IPR037185">
    <property type="entry name" value="EmrE-like"/>
</dbReference>
<dbReference type="SUPFAM" id="SSF103481">
    <property type="entry name" value="Multidrug resistance efflux transporter EmrE"/>
    <property type="match status" value="2"/>
</dbReference>
<dbReference type="Proteomes" id="UP000521227">
    <property type="component" value="Unassembled WGS sequence"/>
</dbReference>
<keyword evidence="1" id="KW-0472">Membrane</keyword>
<feature type="transmembrane region" description="Helical" evidence="1">
    <location>
        <begin position="134"/>
        <end position="151"/>
    </location>
</feature>
<dbReference type="Gene3D" id="1.10.3730.20">
    <property type="match status" value="1"/>
</dbReference>
<feature type="transmembrane region" description="Helical" evidence="1">
    <location>
        <begin position="215"/>
        <end position="235"/>
    </location>
</feature>
<evidence type="ECO:0000313" key="4">
    <source>
        <dbReference type="Proteomes" id="UP000521227"/>
    </source>
</evidence>
<dbReference type="AlphaFoldDB" id="A0A840N405"/>
<sequence>MTSPFKPSSGAATRSSTLAGILFMLAAITIFSLVNVFSKMMVAAYPPAQLFFIRGFAAIATLLPFLARDNFAAVRSVPRPGLQVLRMALSVADGMLFFTAIKYIPLADATTCYLAAPIFVTAFSAIFLREHVGWRRWTAVVVGFIGVLIALRPTGAAISWPAMIALAGCLCQSVFMIVTRYVRGTSNFFLAMTQVVGSFVFGGIVSAFIFLPPTWLIVGLLLVSGTVNVVAVLCLNRSLILAPASVVAPFQYTMIVWAIVLGFLVFGDVPSLNTMIGATIVACAGIYIFLRERAVMHREPEPNPPTVV</sequence>
<keyword evidence="1" id="KW-1133">Transmembrane helix</keyword>
<feature type="transmembrane region" description="Helical" evidence="1">
    <location>
        <begin position="48"/>
        <end position="67"/>
    </location>
</feature>
<dbReference type="RefSeq" id="WP_184086862.1">
    <property type="nucleotide sequence ID" value="NZ_JACHIJ010000004.1"/>
</dbReference>
<feature type="transmembrane region" description="Helical" evidence="1">
    <location>
        <begin position="189"/>
        <end position="209"/>
    </location>
</feature>
<dbReference type="EMBL" id="JACHIJ010000004">
    <property type="protein sequence ID" value="MBB5053344.1"/>
    <property type="molecule type" value="Genomic_DNA"/>
</dbReference>
<accession>A0A840N405</accession>
<dbReference type="GO" id="GO:0016020">
    <property type="term" value="C:membrane"/>
    <property type="evidence" value="ECO:0007669"/>
    <property type="project" value="InterPro"/>
</dbReference>
<proteinExistence type="predicted"/>
<feature type="transmembrane region" description="Helical" evidence="1">
    <location>
        <begin position="21"/>
        <end position="42"/>
    </location>
</feature>
<dbReference type="Pfam" id="PF00892">
    <property type="entry name" value="EamA"/>
    <property type="match status" value="2"/>
</dbReference>
<evidence type="ECO:0000256" key="1">
    <source>
        <dbReference type="SAM" id="Phobius"/>
    </source>
</evidence>
<feature type="domain" description="EamA" evidence="2">
    <location>
        <begin position="161"/>
        <end position="289"/>
    </location>
</feature>
<evidence type="ECO:0000259" key="2">
    <source>
        <dbReference type="Pfam" id="PF00892"/>
    </source>
</evidence>
<feature type="transmembrane region" description="Helical" evidence="1">
    <location>
        <begin position="110"/>
        <end position="127"/>
    </location>
</feature>